<dbReference type="PANTHER" id="PTHR44307:SF2">
    <property type="entry name" value="PHOSPHOETHANOLAMINE METHYLTRANSFERASE ISOFORM X1"/>
    <property type="match status" value="1"/>
</dbReference>
<dbReference type="InterPro" id="IPR004033">
    <property type="entry name" value="UbiE/COQ5_MeTrFase"/>
</dbReference>
<dbReference type="InterPro" id="IPR041698">
    <property type="entry name" value="Methyltransf_25"/>
</dbReference>
<evidence type="ECO:0000256" key="1">
    <source>
        <dbReference type="ARBA" id="ARBA00005189"/>
    </source>
</evidence>
<evidence type="ECO:0000256" key="2">
    <source>
        <dbReference type="ARBA" id="ARBA00022603"/>
    </source>
</evidence>
<evidence type="ECO:0000313" key="7">
    <source>
        <dbReference type="EMBL" id="QDQ09930.1"/>
    </source>
</evidence>
<comment type="pathway">
    <text evidence="1">Lipid metabolism.</text>
</comment>
<protein>
    <submittedName>
        <fullName evidence="7">Methyltransferase domain-containing protein</fullName>
    </submittedName>
</protein>
<evidence type="ECO:0000259" key="6">
    <source>
        <dbReference type="Pfam" id="PF13649"/>
    </source>
</evidence>
<comment type="catalytic activity">
    <reaction evidence="5">
        <text>phosphoethanolamine + S-adenosyl-L-methionine = N-methylethanolamine phosphate + S-adenosyl-L-homocysteine + H(+)</text>
        <dbReference type="Rhea" id="RHEA:20365"/>
        <dbReference type="ChEBI" id="CHEBI:15378"/>
        <dbReference type="ChEBI" id="CHEBI:57781"/>
        <dbReference type="ChEBI" id="CHEBI:57856"/>
        <dbReference type="ChEBI" id="CHEBI:58190"/>
        <dbReference type="ChEBI" id="CHEBI:59789"/>
        <dbReference type="EC" id="2.1.1.103"/>
    </reaction>
    <physiologicalReaction direction="left-to-right" evidence="5">
        <dbReference type="Rhea" id="RHEA:20366"/>
    </physiologicalReaction>
</comment>
<name>A0A516R2R3_STRST</name>
<accession>A0A516R2R3</accession>
<dbReference type="GO" id="GO:0032259">
    <property type="term" value="P:methylation"/>
    <property type="evidence" value="ECO:0007669"/>
    <property type="project" value="UniProtKB-KW"/>
</dbReference>
<organism evidence="7 8">
    <name type="scientific">Streptomyces spectabilis</name>
    <dbReference type="NCBI Taxonomy" id="68270"/>
    <lineage>
        <taxon>Bacteria</taxon>
        <taxon>Bacillati</taxon>
        <taxon>Actinomycetota</taxon>
        <taxon>Actinomycetes</taxon>
        <taxon>Kitasatosporales</taxon>
        <taxon>Streptomycetaceae</taxon>
        <taxon>Streptomyces</taxon>
    </lineage>
</organism>
<proteinExistence type="predicted"/>
<dbReference type="AlphaFoldDB" id="A0A516R2R3"/>
<dbReference type="Pfam" id="PF13649">
    <property type="entry name" value="Methyltransf_25"/>
    <property type="match status" value="1"/>
</dbReference>
<dbReference type="InterPro" id="IPR029063">
    <property type="entry name" value="SAM-dependent_MTases_sf"/>
</dbReference>
<dbReference type="Proteomes" id="UP000316806">
    <property type="component" value="Chromosome"/>
</dbReference>
<keyword evidence="2 7" id="KW-0489">Methyltransferase</keyword>
<feature type="domain" description="Methyltransferase" evidence="6">
    <location>
        <begin position="51"/>
        <end position="146"/>
    </location>
</feature>
<evidence type="ECO:0000256" key="5">
    <source>
        <dbReference type="ARBA" id="ARBA00047622"/>
    </source>
</evidence>
<keyword evidence="3 7" id="KW-0808">Transferase</keyword>
<dbReference type="SUPFAM" id="SSF53335">
    <property type="entry name" value="S-adenosyl-L-methionine-dependent methyltransferases"/>
    <property type="match status" value="1"/>
</dbReference>
<evidence type="ECO:0000256" key="3">
    <source>
        <dbReference type="ARBA" id="ARBA00022679"/>
    </source>
</evidence>
<sequence>MHGIANTAQAQAWNGYEGAHWAAHQDRWNAVNGGFDKALLDTAALRAGEHVLDVGCGAGATTRLAARAVGPGRALGLDLSAPMLERARARAADEGVANVSFEHGDAQVHPLAPDSFDVAISRFGIMFFADPVAAFANVARALRPGGRVVLLSTAEPEGAQWLQAFGALDDILPLRGFGAPGGPGMFSLADADTATGLLTAAGFHDVRAERVQAYGTWGRDAEDAARFMLDSGPGRHLLEQVDADTRTLAHVRLTERLRRHETPEGLQLHGTGRLLTARRPD</sequence>
<dbReference type="RefSeq" id="WP_144001506.1">
    <property type="nucleotide sequence ID" value="NZ_CP040916.1"/>
</dbReference>
<gene>
    <name evidence="7" type="ORF">FH965_04615</name>
</gene>
<dbReference type="PROSITE" id="PS51608">
    <property type="entry name" value="SAM_MT_UBIE"/>
    <property type="match status" value="1"/>
</dbReference>
<evidence type="ECO:0000256" key="4">
    <source>
        <dbReference type="ARBA" id="ARBA00025707"/>
    </source>
</evidence>
<evidence type="ECO:0000313" key="8">
    <source>
        <dbReference type="Proteomes" id="UP000316806"/>
    </source>
</evidence>
<comment type="pathway">
    <text evidence="4">Phospholipid metabolism.</text>
</comment>
<dbReference type="Gene3D" id="3.40.50.150">
    <property type="entry name" value="Vaccinia Virus protein VP39"/>
    <property type="match status" value="1"/>
</dbReference>
<dbReference type="PANTHER" id="PTHR44307">
    <property type="entry name" value="PHOSPHOETHANOLAMINE METHYLTRANSFERASE"/>
    <property type="match status" value="1"/>
</dbReference>
<dbReference type="GO" id="GO:0000234">
    <property type="term" value="F:phosphoethanolamine N-methyltransferase activity"/>
    <property type="evidence" value="ECO:0007669"/>
    <property type="project" value="UniProtKB-EC"/>
</dbReference>
<dbReference type="CDD" id="cd02440">
    <property type="entry name" value="AdoMet_MTases"/>
    <property type="match status" value="1"/>
</dbReference>
<dbReference type="EMBL" id="CP040916">
    <property type="protein sequence ID" value="QDQ09930.1"/>
    <property type="molecule type" value="Genomic_DNA"/>
</dbReference>
<reference evidence="7 8" key="1">
    <citation type="journal article" date="2019" name="J. Ind. Microbiol. Biotechnol.">
        <title>The complete genomic sequence of Streptomyces spectabilis NRRL-2792 and identification of secondary metabolite biosynthetic gene clusters.</title>
        <authorList>
            <person name="Sinha A."/>
            <person name="Phillips-Salemka S."/>
            <person name="Niraula T.A."/>
            <person name="Short K.A."/>
            <person name="Niraula N.P."/>
        </authorList>
    </citation>
    <scope>NUCLEOTIDE SEQUENCE [LARGE SCALE GENOMIC DNA]</scope>
    <source>
        <strain evidence="7 8">NRRL 2792</strain>
    </source>
</reference>